<dbReference type="InterPro" id="IPR006175">
    <property type="entry name" value="YjgF/YER057c/UK114"/>
</dbReference>
<keyword evidence="2" id="KW-1185">Reference proteome</keyword>
<gene>
    <name evidence="1" type="ORF">SAMN05216276_101931</name>
</gene>
<protein>
    <submittedName>
        <fullName evidence="1">Enamine deaminase RidA, house cleaning of reactive enamine intermediates, YjgF/YER057c/UK114 family</fullName>
    </submittedName>
</protein>
<organism evidence="1 2">
    <name type="scientific">Streptosporangium subroseum</name>
    <dbReference type="NCBI Taxonomy" id="106412"/>
    <lineage>
        <taxon>Bacteria</taxon>
        <taxon>Bacillati</taxon>
        <taxon>Actinomycetota</taxon>
        <taxon>Actinomycetes</taxon>
        <taxon>Streptosporangiales</taxon>
        <taxon>Streptosporangiaceae</taxon>
        <taxon>Streptosporangium</taxon>
    </lineage>
</organism>
<evidence type="ECO:0000313" key="2">
    <source>
        <dbReference type="Proteomes" id="UP000198282"/>
    </source>
</evidence>
<dbReference type="RefSeq" id="WP_179282121.1">
    <property type="nucleotide sequence ID" value="NZ_FZOD01000019.1"/>
</dbReference>
<dbReference type="SUPFAM" id="SSF55298">
    <property type="entry name" value="YjgF-like"/>
    <property type="match status" value="1"/>
</dbReference>
<accession>A0A239I9N7</accession>
<dbReference type="Proteomes" id="UP000198282">
    <property type="component" value="Unassembled WGS sequence"/>
</dbReference>
<dbReference type="Pfam" id="PF01042">
    <property type="entry name" value="Ribonuc_L-PSP"/>
    <property type="match status" value="1"/>
</dbReference>
<dbReference type="CDD" id="cd00448">
    <property type="entry name" value="YjgF_YER057c_UK114_family"/>
    <property type="match status" value="1"/>
</dbReference>
<evidence type="ECO:0000313" key="1">
    <source>
        <dbReference type="EMBL" id="SNS90221.1"/>
    </source>
</evidence>
<name>A0A239I9N7_9ACTN</name>
<dbReference type="InterPro" id="IPR035959">
    <property type="entry name" value="RutC-like_sf"/>
</dbReference>
<dbReference type="EMBL" id="FZOD01000019">
    <property type="protein sequence ID" value="SNS90221.1"/>
    <property type="molecule type" value="Genomic_DNA"/>
</dbReference>
<dbReference type="Gene3D" id="3.30.1330.40">
    <property type="entry name" value="RutC-like"/>
    <property type="match status" value="1"/>
</dbReference>
<proteinExistence type="predicted"/>
<reference evidence="1 2" key="1">
    <citation type="submission" date="2017-06" db="EMBL/GenBank/DDBJ databases">
        <authorList>
            <person name="Kim H.J."/>
            <person name="Triplett B.A."/>
        </authorList>
    </citation>
    <scope>NUCLEOTIDE SEQUENCE [LARGE SCALE GENOMIC DNA]</scope>
    <source>
        <strain evidence="1 2">CGMCC 4.2132</strain>
    </source>
</reference>
<dbReference type="PANTHER" id="PTHR11803:SF44">
    <property type="entry name" value="RUTC FAMILY PROTEIN YJGH"/>
    <property type="match status" value="1"/>
</dbReference>
<sequence>MIRRRVSIISDRYEPDAISPAIRVGDLVFASGQAGFDENGVTVSGGFESQARQAFANLDRVLTEAGSSLADSVKVTIMVTDLEANLETIVKLRREFFAEPYPADTLTQISRLARADWEIEIDATAVVRQ</sequence>
<dbReference type="GO" id="GO:0005829">
    <property type="term" value="C:cytosol"/>
    <property type="evidence" value="ECO:0007669"/>
    <property type="project" value="TreeGrafter"/>
</dbReference>
<dbReference type="GO" id="GO:0019239">
    <property type="term" value="F:deaminase activity"/>
    <property type="evidence" value="ECO:0007669"/>
    <property type="project" value="TreeGrafter"/>
</dbReference>
<dbReference type="AlphaFoldDB" id="A0A239I9N7"/>
<dbReference type="PANTHER" id="PTHR11803">
    <property type="entry name" value="2-IMINOBUTANOATE/2-IMINOPROPANOATE DEAMINASE RIDA"/>
    <property type="match status" value="1"/>
</dbReference>